<dbReference type="PANTHER" id="PTHR43208:SF1">
    <property type="entry name" value="ABC TRANSPORTER SUBSTRATE-BINDING PROTEIN"/>
    <property type="match status" value="1"/>
</dbReference>
<protein>
    <submittedName>
        <fullName evidence="5">BMP family ABC transporter substrate-binding protein</fullName>
    </submittedName>
    <submittedName>
        <fullName evidence="3">Purine-binding protein BAB2_0673</fullName>
    </submittedName>
</protein>
<feature type="domain" description="ABC transporter substrate-binding protein PnrA-like" evidence="2">
    <location>
        <begin position="319"/>
        <end position="455"/>
    </location>
</feature>
<evidence type="ECO:0000313" key="9">
    <source>
        <dbReference type="Proteomes" id="UP000283700"/>
    </source>
</evidence>
<evidence type="ECO:0000313" key="4">
    <source>
        <dbReference type="EMBL" id="CUN72291.1"/>
    </source>
</evidence>
<keyword evidence="1" id="KW-0732">Signal</keyword>
<proteinExistence type="predicted"/>
<dbReference type="GO" id="GO:0005886">
    <property type="term" value="C:plasma membrane"/>
    <property type="evidence" value="ECO:0007669"/>
    <property type="project" value="InterPro"/>
</dbReference>
<sequence>MMTEEYKEEYKKARKAAMKQYRTCASRGWSLYPPVLDEVSAYVKTAGEEVLGEMEIPLSLVTGTRTAGRQNAFSKDFLPILPENSEFARKWITLYEAQMEEGIRDPILVYEFMHQFYVQEGNKRVSVMKYLDASHIMAKVIRIFPEKTDEPSVKLYYEFIEFYRSTKFYDIVCKQVGNYAKLLKFMGKERNEACSDEERKKLQSLFYHFSSIYNAVAGNEEAVLTAGDAFLIYLNIFSYEEAASKPASKLREEILKMWKEFVPAKEAESVKRLLEPEEKKPAFWNKLLNSTQKLSIAFVYDKKPDTSSWLYAHELGRLHLEEVFPEKVETSCYIGDVEQAAVDGNQVIFTTTPLLMPESLKAALKYPEVQILNCSLNYAWKSIPTYYTRMYEVKFLTGLIAGSMAKGENIGYEADYPIYGSIANINAFALGVAMVNPNIKIYLNWTSEKGKQKAAVEELALVSARDMISADGCNRRFGLYSNENGEILNIATSVLDWGIFYEKIIQQMLDGTWKKVSDKETASRNYWWGLSAGVENLICSSQMPYGTKRLVDTFQSLITEGHFHPFEGMFYDKNGREHGKKNTILSNEEIITMDWLFANIVGEIPEKYELKEQAKPIVELQGVKGEKE</sequence>
<dbReference type="Proteomes" id="UP000095679">
    <property type="component" value="Unassembled WGS sequence"/>
</dbReference>
<evidence type="ECO:0000313" key="3">
    <source>
        <dbReference type="EMBL" id="CUM98175.1"/>
    </source>
</evidence>
<dbReference type="Proteomes" id="UP000283700">
    <property type="component" value="Unassembled WGS sequence"/>
</dbReference>
<evidence type="ECO:0000313" key="6">
    <source>
        <dbReference type="EMBL" id="RHN05233.1"/>
    </source>
</evidence>
<dbReference type="EMBL" id="CYZL01000003">
    <property type="protein sequence ID" value="CUN72291.1"/>
    <property type="molecule type" value="Genomic_DNA"/>
</dbReference>
<name>A0A173T849_9FIRM</name>
<reference evidence="9 10" key="2">
    <citation type="submission" date="2018-08" db="EMBL/GenBank/DDBJ databases">
        <title>A genome reference for cultivated species of the human gut microbiota.</title>
        <authorList>
            <person name="Zou Y."/>
            <person name="Xue W."/>
            <person name="Luo G."/>
        </authorList>
    </citation>
    <scope>NUCLEOTIDE SEQUENCE [LARGE SCALE GENOMIC DNA]</scope>
    <source>
        <strain evidence="6 9">AF31-17AC</strain>
        <strain evidence="5 10">AM48-23BH</strain>
    </source>
</reference>
<dbReference type="RefSeq" id="WP_005343532.1">
    <property type="nucleotide sequence ID" value="NZ_BLYK01000056.1"/>
</dbReference>
<accession>A0A173T849</accession>
<dbReference type="Gene3D" id="3.40.50.2300">
    <property type="match status" value="2"/>
</dbReference>
<dbReference type="AlphaFoldDB" id="A0A173T849"/>
<dbReference type="Proteomes" id="UP000095390">
    <property type="component" value="Unassembled WGS sequence"/>
</dbReference>
<evidence type="ECO:0000313" key="5">
    <source>
        <dbReference type="EMBL" id="RGZ77527.1"/>
    </source>
</evidence>
<evidence type="ECO:0000259" key="2">
    <source>
        <dbReference type="Pfam" id="PF02608"/>
    </source>
</evidence>
<evidence type="ECO:0000313" key="10">
    <source>
        <dbReference type="Proteomes" id="UP000286561"/>
    </source>
</evidence>
<dbReference type="OrthoDB" id="9769871at2"/>
<dbReference type="Proteomes" id="UP000286561">
    <property type="component" value="Unassembled WGS sequence"/>
</dbReference>
<dbReference type="InterPro" id="IPR003760">
    <property type="entry name" value="PnrA-like"/>
</dbReference>
<dbReference type="EMBL" id="QSEP01000157">
    <property type="protein sequence ID" value="RGZ77527.1"/>
    <property type="molecule type" value="Genomic_DNA"/>
</dbReference>
<dbReference type="InterPro" id="IPR052910">
    <property type="entry name" value="ABC-Purine-Binding"/>
</dbReference>
<dbReference type="GeneID" id="75048948"/>
<evidence type="ECO:0000313" key="8">
    <source>
        <dbReference type="Proteomes" id="UP000095679"/>
    </source>
</evidence>
<dbReference type="EMBL" id="CYYC01000015">
    <property type="protein sequence ID" value="CUM98175.1"/>
    <property type="molecule type" value="Genomic_DNA"/>
</dbReference>
<gene>
    <name evidence="5" type="ORF">DW972_14370</name>
    <name evidence="6" type="ORF">DWZ29_16870</name>
    <name evidence="4" type="ORF">ERS852450_00520</name>
    <name evidence="3" type="ORF">ERS852578_01459</name>
</gene>
<dbReference type="PANTHER" id="PTHR43208">
    <property type="entry name" value="ABC TRANSPORTER SUBSTRATE-BINDING PROTEIN"/>
    <property type="match status" value="1"/>
</dbReference>
<dbReference type="EMBL" id="QRQO01000094">
    <property type="protein sequence ID" value="RHN05233.1"/>
    <property type="molecule type" value="Genomic_DNA"/>
</dbReference>
<evidence type="ECO:0000313" key="7">
    <source>
        <dbReference type="Proteomes" id="UP000095390"/>
    </source>
</evidence>
<organism evidence="3 7">
    <name type="scientific">Anaerobutyricum hallii</name>
    <dbReference type="NCBI Taxonomy" id="39488"/>
    <lineage>
        <taxon>Bacteria</taxon>
        <taxon>Bacillati</taxon>
        <taxon>Bacillota</taxon>
        <taxon>Clostridia</taxon>
        <taxon>Lachnospirales</taxon>
        <taxon>Lachnospiraceae</taxon>
        <taxon>Anaerobutyricum</taxon>
    </lineage>
</organism>
<dbReference type="Pfam" id="PF02608">
    <property type="entry name" value="Bmp"/>
    <property type="match status" value="1"/>
</dbReference>
<reference evidence="7 8" key="1">
    <citation type="submission" date="2015-09" db="EMBL/GenBank/DDBJ databases">
        <authorList>
            <consortium name="Pathogen Informatics"/>
        </authorList>
    </citation>
    <scope>NUCLEOTIDE SEQUENCE [LARGE SCALE GENOMIC DNA]</scope>
    <source>
        <strain evidence="4 8">2789STDY5834835</strain>
        <strain evidence="3 7">2789STDY5834966</strain>
    </source>
</reference>
<evidence type="ECO:0000256" key="1">
    <source>
        <dbReference type="ARBA" id="ARBA00022729"/>
    </source>
</evidence>